<dbReference type="GO" id="GO:0006935">
    <property type="term" value="P:chemotaxis"/>
    <property type="evidence" value="ECO:0007669"/>
    <property type="project" value="UniProtKB-KW"/>
</dbReference>
<dbReference type="AlphaFoldDB" id="A0A0C2HSK2"/>
<dbReference type="Pfam" id="PF04509">
    <property type="entry name" value="CheC"/>
    <property type="match status" value="2"/>
</dbReference>
<evidence type="ECO:0000256" key="2">
    <source>
        <dbReference type="ARBA" id="ARBA00022801"/>
    </source>
</evidence>
<dbReference type="Gene3D" id="3.40.1550.10">
    <property type="entry name" value="CheC-like"/>
    <property type="match status" value="1"/>
</dbReference>
<feature type="domain" description="CheC-like protein" evidence="3">
    <location>
        <begin position="10"/>
        <end position="45"/>
    </location>
</feature>
<dbReference type="RefSeq" id="WP_040096224.1">
    <property type="nucleotide sequence ID" value="NZ_JWJD01000001.1"/>
</dbReference>
<name>A0A0C2HSK2_9BACT</name>
<accession>A0A0C2HSK2</accession>
<keyword evidence="1" id="KW-0145">Chemotaxis</keyword>
<sequence length="206" mass="21676">MTFDQLTSGQRDALKEISNIGMGHAADALSRLLRETIMLKVPRVSVTDLSQVPEVLGGSERVVAGVSLRMHGDAQGSILLVFPCVSALQLLEGLLGPREAADSLDALAVSALKEVGNILASAYLSALGGMLGLSLLPSVPALACDMAGAVVDHILIDLGREGDAALMLETEFHSLKNEGRLLKGHFFLLPDPDSLEILLRSLGEVS</sequence>
<dbReference type="PANTHER" id="PTHR43693:SF1">
    <property type="entry name" value="PROTEIN PHOSPHATASE CHEZ"/>
    <property type="match status" value="1"/>
</dbReference>
<feature type="domain" description="CheC-like protein" evidence="3">
    <location>
        <begin position="110"/>
        <end position="142"/>
    </location>
</feature>
<proteinExistence type="predicted"/>
<evidence type="ECO:0000313" key="5">
    <source>
        <dbReference type="Proteomes" id="UP000035068"/>
    </source>
</evidence>
<keyword evidence="5" id="KW-1185">Reference proteome</keyword>
<protein>
    <submittedName>
        <fullName evidence="4">Chemotaxis protein CheY</fullName>
    </submittedName>
</protein>
<dbReference type="InterPro" id="IPR028976">
    <property type="entry name" value="CheC-like_sf"/>
</dbReference>
<dbReference type="CDD" id="cd17909">
    <property type="entry name" value="CheC_ClassI"/>
    <property type="match status" value="1"/>
</dbReference>
<dbReference type="InterPro" id="IPR050992">
    <property type="entry name" value="CheZ_family_phosphatases"/>
</dbReference>
<reference evidence="4 5" key="1">
    <citation type="submission" date="2014-12" db="EMBL/GenBank/DDBJ databases">
        <title>Genomes of Geoalkalibacter ferrihydriticus and Geoalkalibacter subterraneus, two haloalkaliphilic metal-reducing members of the Geobacteraceae.</title>
        <authorList>
            <person name="Badalamenti J.P."/>
            <person name="Torres C.I."/>
            <person name="Krajmalnik-Brown R."/>
            <person name="Bond D.R."/>
        </authorList>
    </citation>
    <scope>NUCLEOTIDE SEQUENCE [LARGE SCALE GENOMIC DNA]</scope>
    <source>
        <strain evidence="4 5">DSM 17813</strain>
    </source>
</reference>
<evidence type="ECO:0000313" key="4">
    <source>
        <dbReference type="EMBL" id="KIH77790.1"/>
    </source>
</evidence>
<comment type="caution">
    <text evidence="4">The sequence shown here is derived from an EMBL/GenBank/DDBJ whole genome shotgun (WGS) entry which is preliminary data.</text>
</comment>
<dbReference type="Proteomes" id="UP000035068">
    <property type="component" value="Unassembled WGS sequence"/>
</dbReference>
<keyword evidence="2" id="KW-0378">Hydrolase</keyword>
<dbReference type="EMBL" id="JWJD01000001">
    <property type="protein sequence ID" value="KIH77790.1"/>
    <property type="molecule type" value="Genomic_DNA"/>
</dbReference>
<gene>
    <name evidence="4" type="ORF">GFER_03885</name>
</gene>
<dbReference type="GO" id="GO:0016787">
    <property type="term" value="F:hydrolase activity"/>
    <property type="evidence" value="ECO:0007669"/>
    <property type="project" value="UniProtKB-KW"/>
</dbReference>
<evidence type="ECO:0000256" key="1">
    <source>
        <dbReference type="ARBA" id="ARBA00022500"/>
    </source>
</evidence>
<evidence type="ECO:0000259" key="3">
    <source>
        <dbReference type="Pfam" id="PF04509"/>
    </source>
</evidence>
<dbReference type="SUPFAM" id="SSF103039">
    <property type="entry name" value="CheC-like"/>
    <property type="match status" value="1"/>
</dbReference>
<dbReference type="InterPro" id="IPR007597">
    <property type="entry name" value="CheC"/>
</dbReference>
<dbReference type="PANTHER" id="PTHR43693">
    <property type="entry name" value="PROTEIN PHOSPHATASE CHEZ"/>
    <property type="match status" value="1"/>
</dbReference>
<organism evidence="4 5">
    <name type="scientific">Geoalkalibacter ferrihydriticus DSM 17813</name>
    <dbReference type="NCBI Taxonomy" id="1121915"/>
    <lineage>
        <taxon>Bacteria</taxon>
        <taxon>Pseudomonadati</taxon>
        <taxon>Thermodesulfobacteriota</taxon>
        <taxon>Desulfuromonadia</taxon>
        <taxon>Desulfuromonadales</taxon>
        <taxon>Geoalkalibacteraceae</taxon>
        <taxon>Geoalkalibacter</taxon>
    </lineage>
</organism>